<gene>
    <name evidence="1" type="ORF">NV381_30110</name>
</gene>
<sequence length="165" mass="18515">MEVRTVYFSDRFFSTGLTDIRDEHNNKMGELDLQSMFSSGIHVLDDRGRMTYSGKFRFFSNTWLVLDRDGDEIGALKAKMAFFKKHYAYVGHHGELRIEAPAFSKEYTVTTVSGEVVAEFARTDGMFSSGAFALRNLSALPIEELILVVMGVHAIQKRQSAAAST</sequence>
<evidence type="ECO:0008006" key="3">
    <source>
        <dbReference type="Google" id="ProtNLM"/>
    </source>
</evidence>
<accession>A0ABT1YQK8</accession>
<proteinExistence type="predicted"/>
<dbReference type="InterPro" id="IPR007612">
    <property type="entry name" value="LOR"/>
</dbReference>
<name>A0ABT1YQK8_9BACL</name>
<evidence type="ECO:0000313" key="2">
    <source>
        <dbReference type="Proteomes" id="UP001300012"/>
    </source>
</evidence>
<dbReference type="Proteomes" id="UP001300012">
    <property type="component" value="Unassembled WGS sequence"/>
</dbReference>
<organism evidence="1 2">
    <name type="scientific">Paenibacillus radicis</name>
    <name type="common">ex Xue et al. 2023</name>
    <dbReference type="NCBI Taxonomy" id="2972489"/>
    <lineage>
        <taxon>Bacteria</taxon>
        <taxon>Bacillati</taxon>
        <taxon>Bacillota</taxon>
        <taxon>Bacilli</taxon>
        <taxon>Bacillales</taxon>
        <taxon>Paenibacillaceae</taxon>
        <taxon>Paenibacillus</taxon>
    </lineage>
</organism>
<keyword evidence="2" id="KW-1185">Reference proteome</keyword>
<reference evidence="1 2" key="1">
    <citation type="submission" date="2022-08" db="EMBL/GenBank/DDBJ databases">
        <title>Paenibacillus endoradicis sp. nov., Paenibacillus radicibacter sp. nov and Paenibacillus pararadicis sp. nov., three cold-adapted plant growth-promoting bacteria isolated from root of Larix gmelinii in Great Khingan.</title>
        <authorList>
            <person name="Xue H."/>
        </authorList>
    </citation>
    <scope>NUCLEOTIDE SEQUENCE [LARGE SCALE GENOMIC DNA]</scope>
    <source>
        <strain evidence="1 2">N5-1-1-5</strain>
    </source>
</reference>
<dbReference type="RefSeq" id="WP_258217016.1">
    <property type="nucleotide sequence ID" value="NZ_JANQBD010000028.1"/>
</dbReference>
<dbReference type="Pfam" id="PF04525">
    <property type="entry name" value="LOR"/>
    <property type="match status" value="1"/>
</dbReference>
<evidence type="ECO:0000313" key="1">
    <source>
        <dbReference type="EMBL" id="MCR8635467.1"/>
    </source>
</evidence>
<protein>
    <recommendedName>
        <fullName evidence="3">LURP-one-related family protein</fullName>
    </recommendedName>
</protein>
<dbReference type="EMBL" id="JANQBD010000028">
    <property type="protein sequence ID" value="MCR8635467.1"/>
    <property type="molecule type" value="Genomic_DNA"/>
</dbReference>
<comment type="caution">
    <text evidence="1">The sequence shown here is derived from an EMBL/GenBank/DDBJ whole genome shotgun (WGS) entry which is preliminary data.</text>
</comment>